<feature type="compositionally biased region" description="Basic and acidic residues" evidence="5">
    <location>
        <begin position="385"/>
        <end position="401"/>
    </location>
</feature>
<evidence type="ECO:0000256" key="4">
    <source>
        <dbReference type="ARBA" id="ARBA00023014"/>
    </source>
</evidence>
<dbReference type="EMBL" id="CM002290">
    <property type="protein sequence ID" value="ESW25399.1"/>
    <property type="molecule type" value="Genomic_DNA"/>
</dbReference>
<dbReference type="InterPro" id="IPR028925">
    <property type="entry name" value="RRM_DME"/>
</dbReference>
<evidence type="ECO:0000313" key="8">
    <source>
        <dbReference type="Proteomes" id="UP000000226"/>
    </source>
</evidence>
<evidence type="ECO:0000256" key="5">
    <source>
        <dbReference type="SAM" id="MobiDB-lite"/>
    </source>
</evidence>
<dbReference type="OMA" id="CTKQKPN"/>
<dbReference type="Gene3D" id="1.10.1670.10">
    <property type="entry name" value="Helix-hairpin-Helix base-excision DNA repair enzymes (C-terminal)"/>
    <property type="match status" value="1"/>
</dbReference>
<evidence type="ECO:0000256" key="3">
    <source>
        <dbReference type="ARBA" id="ARBA00023004"/>
    </source>
</evidence>
<feature type="compositionally biased region" description="Polar residues" evidence="5">
    <location>
        <begin position="1"/>
        <end position="11"/>
    </location>
</feature>
<dbReference type="GO" id="GO:0051539">
    <property type="term" value="F:4 iron, 4 sulfur cluster binding"/>
    <property type="evidence" value="ECO:0007669"/>
    <property type="project" value="InterPro"/>
</dbReference>
<feature type="region of interest" description="Disordered" evidence="5">
    <location>
        <begin position="338"/>
        <end position="401"/>
    </location>
</feature>
<dbReference type="SMR" id="V7C5I9"/>
<gene>
    <name evidence="7" type="ORF">PHAVU_003G032300g</name>
</gene>
<dbReference type="InterPro" id="IPR023170">
    <property type="entry name" value="HhH_base_excis_C"/>
</dbReference>
<dbReference type="PANTHER" id="PTHR46213:SF26">
    <property type="entry name" value="HHH-GPD BASE EXCISION DNA REPAIR FAMILY PROTEIN"/>
    <property type="match status" value="1"/>
</dbReference>
<dbReference type="GO" id="GO:0046872">
    <property type="term" value="F:metal ion binding"/>
    <property type="evidence" value="ECO:0007669"/>
    <property type="project" value="UniProtKB-KW"/>
</dbReference>
<dbReference type="GO" id="GO:0141166">
    <property type="term" value="P:chromosomal 5-methylcytosine DNA demethylation pathway"/>
    <property type="evidence" value="ECO:0007669"/>
    <property type="project" value="InterPro"/>
</dbReference>
<comment type="cofactor">
    <cofactor evidence="1">
        <name>[4Fe-4S] cluster</name>
        <dbReference type="ChEBI" id="CHEBI:49883"/>
    </cofactor>
</comment>
<dbReference type="InterPro" id="IPR044811">
    <property type="entry name" value="DME/ROS1"/>
</dbReference>
<organism evidence="7 8">
    <name type="scientific">Phaseolus vulgaris</name>
    <name type="common">Kidney bean</name>
    <name type="synonym">French bean</name>
    <dbReference type="NCBI Taxonomy" id="3885"/>
    <lineage>
        <taxon>Eukaryota</taxon>
        <taxon>Viridiplantae</taxon>
        <taxon>Streptophyta</taxon>
        <taxon>Embryophyta</taxon>
        <taxon>Tracheophyta</taxon>
        <taxon>Spermatophyta</taxon>
        <taxon>Magnoliopsida</taxon>
        <taxon>eudicotyledons</taxon>
        <taxon>Gunneridae</taxon>
        <taxon>Pentapetalae</taxon>
        <taxon>rosids</taxon>
        <taxon>fabids</taxon>
        <taxon>Fabales</taxon>
        <taxon>Fabaceae</taxon>
        <taxon>Papilionoideae</taxon>
        <taxon>50 kb inversion clade</taxon>
        <taxon>NPAAA clade</taxon>
        <taxon>indigoferoid/millettioid clade</taxon>
        <taxon>Phaseoleae</taxon>
        <taxon>Phaseolus</taxon>
    </lineage>
</organism>
<dbReference type="Pfam" id="PF15628">
    <property type="entry name" value="RRM_DME"/>
    <property type="match status" value="1"/>
</dbReference>
<proteinExistence type="predicted"/>
<dbReference type="SMART" id="SM00525">
    <property type="entry name" value="FES"/>
    <property type="match status" value="1"/>
</dbReference>
<dbReference type="GO" id="GO:0035514">
    <property type="term" value="F:DNA demethylase activity"/>
    <property type="evidence" value="ECO:0007669"/>
    <property type="project" value="InterPro"/>
</dbReference>
<dbReference type="GO" id="GO:0019104">
    <property type="term" value="F:DNA N-glycosylase activity"/>
    <property type="evidence" value="ECO:0007669"/>
    <property type="project" value="InterPro"/>
</dbReference>
<dbReference type="InterPro" id="IPR011257">
    <property type="entry name" value="DNA_glycosylase"/>
</dbReference>
<evidence type="ECO:0000313" key="7">
    <source>
        <dbReference type="EMBL" id="ESW25399.1"/>
    </source>
</evidence>
<dbReference type="AlphaFoldDB" id="V7C5I9"/>
<evidence type="ECO:0000256" key="1">
    <source>
        <dbReference type="ARBA" id="ARBA00001966"/>
    </source>
</evidence>
<dbReference type="Proteomes" id="UP000000226">
    <property type="component" value="Chromosome 3"/>
</dbReference>
<reference evidence="8" key="1">
    <citation type="journal article" date="2014" name="Nat. Genet.">
        <title>A reference genome for common bean and genome-wide analysis of dual domestications.</title>
        <authorList>
            <person name="Schmutz J."/>
            <person name="McClean P.E."/>
            <person name="Mamidi S."/>
            <person name="Wu G.A."/>
            <person name="Cannon S.B."/>
            <person name="Grimwood J."/>
            <person name="Jenkins J."/>
            <person name="Shu S."/>
            <person name="Song Q."/>
            <person name="Chavarro C."/>
            <person name="Torres-Torres M."/>
            <person name="Geffroy V."/>
            <person name="Moghaddam S.M."/>
            <person name="Gao D."/>
            <person name="Abernathy B."/>
            <person name="Barry K."/>
            <person name="Blair M."/>
            <person name="Brick M.A."/>
            <person name="Chovatia M."/>
            <person name="Gepts P."/>
            <person name="Goodstein D.M."/>
            <person name="Gonzales M."/>
            <person name="Hellsten U."/>
            <person name="Hyten D.L."/>
            <person name="Jia G."/>
            <person name="Kelly J.D."/>
            <person name="Kudrna D."/>
            <person name="Lee R."/>
            <person name="Richard M.M."/>
            <person name="Miklas P.N."/>
            <person name="Osorno J.M."/>
            <person name="Rodrigues J."/>
            <person name="Thareau V."/>
            <person name="Urrea C.A."/>
            <person name="Wang M."/>
            <person name="Yu Y."/>
            <person name="Zhang M."/>
            <person name="Wing R.A."/>
            <person name="Cregan P.B."/>
            <person name="Rokhsar D.S."/>
            <person name="Jackson S.A."/>
        </authorList>
    </citation>
    <scope>NUCLEOTIDE SEQUENCE [LARGE SCALE GENOMIC DNA]</scope>
    <source>
        <strain evidence="8">cv. G19833</strain>
    </source>
</reference>
<feature type="compositionally biased region" description="Basic and acidic residues" evidence="5">
    <location>
        <begin position="338"/>
        <end position="367"/>
    </location>
</feature>
<protein>
    <recommendedName>
        <fullName evidence="6">Demeter RRM-fold domain-containing protein</fullName>
    </recommendedName>
</protein>
<feature type="compositionally biased region" description="Basic residues" evidence="5">
    <location>
        <begin position="75"/>
        <end position="86"/>
    </location>
</feature>
<dbReference type="SUPFAM" id="SSF48150">
    <property type="entry name" value="DNA-glycosylase"/>
    <property type="match status" value="1"/>
</dbReference>
<evidence type="ECO:0000259" key="6">
    <source>
        <dbReference type="Pfam" id="PF15628"/>
    </source>
</evidence>
<name>V7C5I9_PHAVU</name>
<dbReference type="InterPro" id="IPR003651">
    <property type="entry name" value="Endonuclease3_FeS-loop_motif"/>
</dbReference>
<keyword evidence="4" id="KW-0411">Iron-sulfur</keyword>
<feature type="domain" description="Demeter RRM-fold" evidence="6">
    <location>
        <begin position="780"/>
        <end position="867"/>
    </location>
</feature>
<dbReference type="OrthoDB" id="5607at2759"/>
<dbReference type="GO" id="GO:0006281">
    <property type="term" value="P:DNA repair"/>
    <property type="evidence" value="ECO:0007669"/>
    <property type="project" value="InterPro"/>
</dbReference>
<keyword evidence="3" id="KW-0408">Iron</keyword>
<dbReference type="Gramene" id="ESW25399">
    <property type="protein sequence ID" value="ESW25399"/>
    <property type="gene ID" value="PHAVU_003G032300g"/>
</dbReference>
<feature type="region of interest" description="Disordered" evidence="5">
    <location>
        <begin position="1"/>
        <end position="94"/>
    </location>
</feature>
<evidence type="ECO:0000256" key="2">
    <source>
        <dbReference type="ARBA" id="ARBA00022723"/>
    </source>
</evidence>
<dbReference type="eggNOG" id="ENOG502RZU8">
    <property type="taxonomic scope" value="Eukaryota"/>
</dbReference>
<accession>V7C5I9</accession>
<keyword evidence="2" id="KW-0479">Metal-binding</keyword>
<feature type="compositionally biased region" description="Polar residues" evidence="5">
    <location>
        <begin position="62"/>
        <end position="74"/>
    </location>
</feature>
<keyword evidence="8" id="KW-1185">Reference proteome</keyword>
<sequence>MSKVTGQSTATGDEVEFDLPSSSKKRKNREETNDQLPRKAQKKIYRPKVFSQIPNRTKKSQAKSSTPKPSTPKQRTPKQRKSHVKRGASCERQLFNEDSSTASNELGIEYNSMQSYHKVSTLSSVCLLQEKQIGPNFPLLFKKKRVVRRRLCLQHFLTPFAKRMRSKSFIRKRRHWMNFSVEGCTFKCKKLISRIKKIRSLMEKDKRTKELVLYKGLGELVPYKRSSIHVDVLLDEETLRVWNLLKEEKGHDEYDEMKKKYWENIRKIYKFKVESFMDHMHVLQGDRRFLPWKGSVLDSVVGVFLTQNVADYLSSSAYMTLASKFPLKKEEAVVCNTKSEKEMKENKENEGEKVNESDSNKVDEKGRTKGCGLGGEERDDVEVVVDEKKSNGKKNKNQEEKEKLMERKREYWDTLRKIFTKSFRSEEDMDSVDWEGVRVAKASKVAETISARGQHNIIGGRIQNLLKSLKESNESLNLEWLRYAPPKEVKEYLLTIHGLGLKSVECIRLLTLHHSAFPVDINVARIVVRLGWVPIQPLPESIQIHNLEMFPDSNKIQQYLWPRLCTLDPRQLYELHYQLITFGKVFCTKQKPNCNACPLKADCKYYASAFLRAKFALPGSKVDEDKIEPQLALPESTTSLVYEAKTCEPIIELPASPEAEEYVEDCNDIEDIPTITLNHQTKDYYAESNDDISLSTAIVTSQPDNIPMPKMKDVSRLKTERLAYVLPDNHPLLSLMQCITREADDPSPYLLILWDRDEVEDSCESSDILGEKENRLTVAGTLMIPCRTAMRGRFPLNGTYFQVNEVFADYASMVHPMKVPRKWLWNLENRTVYFGTTVSSIMRGFVCVRAFDVKTRAPRPISEMLHRNTTFKLGKDKEIKK</sequence>
<dbReference type="PANTHER" id="PTHR46213">
    <property type="entry name" value="TRANSCRIPTIONAL ACTIVATOR DEMETER"/>
    <property type="match status" value="1"/>
</dbReference>